<evidence type="ECO:0000313" key="3">
    <source>
        <dbReference type="EMBL" id="TQE43262.1"/>
    </source>
</evidence>
<feature type="region of interest" description="Disordered" evidence="1">
    <location>
        <begin position="217"/>
        <end position="261"/>
    </location>
</feature>
<keyword evidence="4" id="KW-1185">Reference proteome</keyword>
<dbReference type="RefSeq" id="WP_141628991.1">
    <property type="nucleotide sequence ID" value="NZ_VHIR01000010.1"/>
</dbReference>
<feature type="transmembrane region" description="Helical" evidence="2">
    <location>
        <begin position="6"/>
        <end position="23"/>
    </location>
</feature>
<dbReference type="NCBIfam" id="NF045516">
    <property type="entry name" value="GlpR"/>
    <property type="match status" value="1"/>
</dbReference>
<dbReference type="AlphaFoldDB" id="A0A540R6F1"/>
<accession>A0A540R6F1</accession>
<dbReference type="EMBL" id="VHIR01000010">
    <property type="protein sequence ID" value="TQE43262.1"/>
    <property type="molecule type" value="Genomic_DNA"/>
</dbReference>
<feature type="region of interest" description="Disordered" evidence="1">
    <location>
        <begin position="126"/>
        <end position="147"/>
    </location>
</feature>
<feature type="compositionally biased region" description="Basic and acidic residues" evidence="1">
    <location>
        <begin position="96"/>
        <end position="111"/>
    </location>
</feature>
<evidence type="ECO:0000313" key="4">
    <source>
        <dbReference type="Proteomes" id="UP000318080"/>
    </source>
</evidence>
<proteinExistence type="predicted"/>
<keyword evidence="2" id="KW-0812">Transmembrane</keyword>
<evidence type="ECO:0000256" key="1">
    <source>
        <dbReference type="SAM" id="MobiDB-lite"/>
    </source>
</evidence>
<feature type="region of interest" description="Disordered" evidence="1">
    <location>
        <begin position="82"/>
        <end position="112"/>
    </location>
</feature>
<organism evidence="3 4">
    <name type="scientific">Corynebacterium phoceense</name>
    <dbReference type="NCBI Taxonomy" id="1686286"/>
    <lineage>
        <taxon>Bacteria</taxon>
        <taxon>Bacillati</taxon>
        <taxon>Actinomycetota</taxon>
        <taxon>Actinomycetes</taxon>
        <taxon>Mycobacteriales</taxon>
        <taxon>Corynebacteriaceae</taxon>
        <taxon>Corynebacterium</taxon>
    </lineage>
</organism>
<keyword evidence="2" id="KW-1133">Transmembrane helix</keyword>
<gene>
    <name evidence="3" type="ORF">EJK80_07875</name>
</gene>
<dbReference type="Proteomes" id="UP000318080">
    <property type="component" value="Unassembled WGS sequence"/>
</dbReference>
<dbReference type="STRING" id="1686286.GCA_900092335_01109"/>
<feature type="compositionally biased region" description="Acidic residues" evidence="1">
    <location>
        <begin position="231"/>
        <end position="249"/>
    </location>
</feature>
<evidence type="ECO:0000256" key="2">
    <source>
        <dbReference type="SAM" id="Phobius"/>
    </source>
</evidence>
<protein>
    <recommendedName>
        <fullName evidence="5">DUF3329 domain-containing protein</fullName>
    </recommendedName>
</protein>
<evidence type="ECO:0008006" key="5">
    <source>
        <dbReference type="Google" id="ProtNLM"/>
    </source>
</evidence>
<reference evidence="3 4" key="1">
    <citation type="submission" date="2019-06" db="EMBL/GenBank/DDBJ databases">
        <title>Draft genome of C. phoceense Strain 272.</title>
        <authorList>
            <person name="Pacheco L.G.C."/>
            <person name="Barberis C.M."/>
            <person name="Almuzara M.N."/>
            <person name="Traglia G.M."/>
            <person name="Santos C.S."/>
            <person name="Rocha D.J.P.G."/>
            <person name="Aguiar E.R.G.R."/>
            <person name="Vay C.A."/>
        </authorList>
    </citation>
    <scope>NUCLEOTIDE SEQUENCE [LARGE SCALE GENOMIC DNA]</scope>
    <source>
        <strain evidence="3 4">272</strain>
    </source>
</reference>
<keyword evidence="2" id="KW-0472">Membrane</keyword>
<feature type="transmembrane region" description="Helical" evidence="2">
    <location>
        <begin position="296"/>
        <end position="314"/>
    </location>
</feature>
<sequence>MSTGAIIVLIIVVWLFLLAPWLLRSQRPVKHTGEAFDDTRVLFNGDSGEVLGSRRPRLSPRDVHVSADELDAVNEYADDAVAHDDAPVDFSEGNPDEARSRDDAHASEDGSRMTIKRAAANAKAAAGARFRRGTERDADVASDDAEDDALVDEPVFEESTADAKNAPELDVVADEVEVFTAPAPEAAEDAYAYDDSYTSPVDLLYPGAVDPAPAVDAEVESEADPVGGDSADAEAEVAEEAQADTAETEGEAHEESDTDLSNDELEFAQRRLGRGGWDPVADSAARVTRYQRRQRVLVLFAVLDVAAVALGIVVGGWTWWIAAILGIATVAYLVALRNQTRAETELRRRRVKALRRARLGVRTAQDEELAIPRKLRRPGAVVLEVDDESPDFDFLPVYDLRGPGDDDLGGAHVVNRRELRDELSARRAG</sequence>
<name>A0A540R6F1_9CORY</name>
<feature type="transmembrane region" description="Helical" evidence="2">
    <location>
        <begin position="320"/>
        <end position="340"/>
    </location>
</feature>
<dbReference type="InterPro" id="IPR053779">
    <property type="entry name" value="GlpR"/>
</dbReference>
<comment type="caution">
    <text evidence="3">The sequence shown here is derived from an EMBL/GenBank/DDBJ whole genome shotgun (WGS) entry which is preliminary data.</text>
</comment>